<feature type="transmembrane region" description="Helical" evidence="1">
    <location>
        <begin position="48"/>
        <end position="68"/>
    </location>
</feature>
<accession>A0A645IC77</accession>
<keyword evidence="1" id="KW-1133">Transmembrane helix</keyword>
<name>A0A645IC77_9ZZZZ</name>
<dbReference type="AlphaFoldDB" id="A0A645IC77"/>
<keyword evidence="1" id="KW-0812">Transmembrane</keyword>
<evidence type="ECO:0000313" key="2">
    <source>
        <dbReference type="EMBL" id="MPN48898.1"/>
    </source>
</evidence>
<organism evidence="2">
    <name type="scientific">bioreactor metagenome</name>
    <dbReference type="NCBI Taxonomy" id="1076179"/>
    <lineage>
        <taxon>unclassified sequences</taxon>
        <taxon>metagenomes</taxon>
        <taxon>ecological metagenomes</taxon>
    </lineage>
</organism>
<dbReference type="EMBL" id="VSSQ01111628">
    <property type="protein sequence ID" value="MPN48898.1"/>
    <property type="molecule type" value="Genomic_DNA"/>
</dbReference>
<proteinExistence type="predicted"/>
<reference evidence="2" key="1">
    <citation type="submission" date="2019-08" db="EMBL/GenBank/DDBJ databases">
        <authorList>
            <person name="Kucharzyk K."/>
            <person name="Murdoch R.W."/>
            <person name="Higgins S."/>
            <person name="Loffler F."/>
        </authorList>
    </citation>
    <scope>NUCLEOTIDE SEQUENCE</scope>
</reference>
<gene>
    <name evidence="2" type="ORF">SDC9_196510</name>
</gene>
<protein>
    <submittedName>
        <fullName evidence="2">Uncharacterized protein</fullName>
    </submittedName>
</protein>
<sequence>MFNANTLKLLLATILILAVTLALNNSQFSITALWSGSIPVNSELSKGLALIVIVLIDAIIYIGSLLLMKENLVSSFVKRKEIQIEEK</sequence>
<evidence type="ECO:0000256" key="1">
    <source>
        <dbReference type="SAM" id="Phobius"/>
    </source>
</evidence>
<comment type="caution">
    <text evidence="2">The sequence shown here is derived from an EMBL/GenBank/DDBJ whole genome shotgun (WGS) entry which is preliminary data.</text>
</comment>
<keyword evidence="1" id="KW-0472">Membrane</keyword>